<dbReference type="CDD" id="cd07726">
    <property type="entry name" value="ST1585-like_MBL-fold"/>
    <property type="match status" value="1"/>
</dbReference>
<organism evidence="2 3">
    <name type="scientific">Chromatocurvus halotolerans</name>
    <dbReference type="NCBI Taxonomy" id="1132028"/>
    <lineage>
        <taxon>Bacteria</taxon>
        <taxon>Pseudomonadati</taxon>
        <taxon>Pseudomonadota</taxon>
        <taxon>Gammaproteobacteria</taxon>
        <taxon>Cellvibrionales</taxon>
        <taxon>Halieaceae</taxon>
        <taxon>Chromatocurvus</taxon>
    </lineage>
</organism>
<evidence type="ECO:0000313" key="2">
    <source>
        <dbReference type="EMBL" id="TCO76642.1"/>
    </source>
</evidence>
<dbReference type="PANTHER" id="PTHR42951">
    <property type="entry name" value="METALLO-BETA-LACTAMASE DOMAIN-CONTAINING"/>
    <property type="match status" value="1"/>
</dbReference>
<dbReference type="Pfam" id="PF00753">
    <property type="entry name" value="Lactamase_B"/>
    <property type="match status" value="1"/>
</dbReference>
<dbReference type="Proteomes" id="UP000294980">
    <property type="component" value="Unassembled WGS sequence"/>
</dbReference>
<reference evidence="2 3" key="1">
    <citation type="submission" date="2019-03" db="EMBL/GenBank/DDBJ databases">
        <title>Genomic Encyclopedia of Type Strains, Phase IV (KMG-IV): sequencing the most valuable type-strain genomes for metagenomic binning, comparative biology and taxonomic classification.</title>
        <authorList>
            <person name="Goeker M."/>
        </authorList>
    </citation>
    <scope>NUCLEOTIDE SEQUENCE [LARGE SCALE GENOMIC DNA]</scope>
    <source>
        <strain evidence="2 3">DSM 23344</strain>
    </source>
</reference>
<dbReference type="InterPro" id="IPR037482">
    <property type="entry name" value="ST1585_MBL-fold"/>
</dbReference>
<dbReference type="Gene3D" id="3.60.15.10">
    <property type="entry name" value="Ribonuclease Z/Hydroxyacylglutathione hydrolase-like"/>
    <property type="match status" value="1"/>
</dbReference>
<comment type="caution">
    <text evidence="2">The sequence shown here is derived from an EMBL/GenBank/DDBJ whole genome shotgun (WGS) entry which is preliminary data.</text>
</comment>
<proteinExistence type="predicted"/>
<dbReference type="AlphaFoldDB" id="A0A4R2KUR7"/>
<dbReference type="PANTHER" id="PTHR42951:SF22">
    <property type="entry name" value="METALLO BETA-LACTAMASE SUPERFAMILY LIPOPROTEIN"/>
    <property type="match status" value="1"/>
</dbReference>
<dbReference type="SMART" id="SM00849">
    <property type="entry name" value="Lactamase_B"/>
    <property type="match status" value="1"/>
</dbReference>
<name>A0A4R2KUR7_9GAMM</name>
<feature type="domain" description="Metallo-beta-lactamase" evidence="1">
    <location>
        <begin position="4"/>
        <end position="210"/>
    </location>
</feature>
<dbReference type="EMBL" id="SLWX01000004">
    <property type="protein sequence ID" value="TCO76642.1"/>
    <property type="molecule type" value="Genomic_DNA"/>
</dbReference>
<dbReference type="RefSeq" id="WP_162883788.1">
    <property type="nucleotide sequence ID" value="NZ_QQSW01000002.1"/>
</dbReference>
<gene>
    <name evidence="2" type="ORF">EV688_10496</name>
</gene>
<evidence type="ECO:0000313" key="3">
    <source>
        <dbReference type="Proteomes" id="UP000294980"/>
    </source>
</evidence>
<sequence length="313" mass="34532">MQPEIACFYLVGDSGEYALIETGTNHSLDNLRRALDHFRIEDSQIRYIVPTHVHLDHAGGAGRCLQEFPEAELLVHPRGARHLIDPGKLVASSIQVYGKETFAALYGEIVPAPAARTRVLEDGATFRIGQRTLQAVHTRGHAEHHFCLWDEQTRGWFSGDMFGISYPGLRFAQGDFVLPATTPTQFDPDAYIASVRTLAARNPTMMYLTHFSALPFRPEQVDRLCDQLAHYDAIGSTLAAASGDDTGRDGGGYLQALQDAVLERARHHLEQLTSPEQARAAAQRLTMDAQLNAQGIAFRQAQSDSSKHGETRA</sequence>
<accession>A0A4R2KUR7</accession>
<dbReference type="InterPro" id="IPR036866">
    <property type="entry name" value="RibonucZ/Hydroxyglut_hydro"/>
</dbReference>
<keyword evidence="2" id="KW-0378">Hydrolase</keyword>
<dbReference type="InterPro" id="IPR001279">
    <property type="entry name" value="Metallo-B-lactamas"/>
</dbReference>
<dbReference type="GO" id="GO:0016787">
    <property type="term" value="F:hydrolase activity"/>
    <property type="evidence" value="ECO:0007669"/>
    <property type="project" value="UniProtKB-KW"/>
</dbReference>
<keyword evidence="3" id="KW-1185">Reference proteome</keyword>
<protein>
    <submittedName>
        <fullName evidence="2">Glyoxylase-like metal-dependent hydrolase (Beta-lactamase superfamily II)</fullName>
    </submittedName>
</protein>
<dbReference type="InterPro" id="IPR050855">
    <property type="entry name" value="NDM-1-like"/>
</dbReference>
<evidence type="ECO:0000259" key="1">
    <source>
        <dbReference type="SMART" id="SM00849"/>
    </source>
</evidence>
<dbReference type="SUPFAM" id="SSF56281">
    <property type="entry name" value="Metallo-hydrolase/oxidoreductase"/>
    <property type="match status" value="1"/>
</dbReference>